<accession>A0A1E7N237</accession>
<reference evidence="2" key="5">
    <citation type="submission" date="2020-09" db="EMBL/GenBank/DDBJ databases">
        <authorList>
            <person name="Sun Q."/>
            <person name="Ohkuma M."/>
        </authorList>
    </citation>
    <scope>NUCLEOTIDE SEQUENCE</scope>
    <source>
        <strain evidence="2">JCM 4434</strain>
    </source>
</reference>
<reference evidence="2" key="1">
    <citation type="journal article" date="2014" name="Int. J. Syst. Evol. Microbiol.">
        <title>Complete genome sequence of Corynebacterium casei LMG S-19264T (=DSM 44701T), isolated from a smear-ripened cheese.</title>
        <authorList>
            <consortium name="US DOE Joint Genome Institute (JGI-PGF)"/>
            <person name="Walter F."/>
            <person name="Albersmeier A."/>
            <person name="Kalinowski J."/>
            <person name="Ruckert C."/>
        </authorList>
    </citation>
    <scope>NUCLEOTIDE SEQUENCE</scope>
    <source>
        <strain evidence="2">JCM 4434</strain>
    </source>
</reference>
<accession>A0A8H9HWA6</accession>
<dbReference type="EMBL" id="JPRF03000043">
    <property type="protein sequence ID" value="OEV34758.1"/>
    <property type="molecule type" value="Genomic_DNA"/>
</dbReference>
<proteinExistence type="predicted"/>
<evidence type="ECO:0000256" key="1">
    <source>
        <dbReference type="SAM" id="MobiDB-lite"/>
    </source>
</evidence>
<evidence type="ECO:0000313" key="4">
    <source>
        <dbReference type="Proteomes" id="UP000037395"/>
    </source>
</evidence>
<reference evidence="3 4" key="2">
    <citation type="submission" date="2014-07" db="EMBL/GenBank/DDBJ databases">
        <authorList>
            <person name="Zhang J.E."/>
            <person name="Yang H."/>
            <person name="Guo J."/>
            <person name="Deng Z."/>
            <person name="Luo H."/>
            <person name="Luo M."/>
            <person name="Zhao B."/>
        </authorList>
    </citation>
    <scope>NUCLEOTIDE SEQUENCE [LARGE SCALE GENOMIC DNA]</scope>
    <source>
        <strain evidence="3">ATCC 10762</strain>
        <strain evidence="4">ATCC 10762 / DSM 40127 / CCM 3239 / JCM 4008 / LMG 5968 / NBRC 12843 / NCIMB 8234 / A-377</strain>
    </source>
</reference>
<dbReference type="Proteomes" id="UP000610124">
    <property type="component" value="Unassembled WGS sequence"/>
</dbReference>
<organism evidence="3 4">
    <name type="scientific">Kitasatospora aureofaciens</name>
    <name type="common">Streptomyces aureofaciens</name>
    <dbReference type="NCBI Taxonomy" id="1894"/>
    <lineage>
        <taxon>Bacteria</taxon>
        <taxon>Bacillati</taxon>
        <taxon>Actinomycetota</taxon>
        <taxon>Actinomycetes</taxon>
        <taxon>Kitasatosporales</taxon>
        <taxon>Streptomycetaceae</taxon>
        <taxon>Kitasatospora</taxon>
    </lineage>
</organism>
<name>A0A1E7N237_KITAU</name>
<dbReference type="GeneID" id="97488203"/>
<reference evidence="4" key="4">
    <citation type="submission" date="2016-08" db="EMBL/GenBank/DDBJ databases">
        <title>Sequencing, assembly and comparative genomics of S. aureofaciens ATCC 10762.</title>
        <authorList>
            <person name="Gradnigo J.S."/>
            <person name="Johnson N."/>
            <person name="Somerville G.A."/>
        </authorList>
    </citation>
    <scope>NUCLEOTIDE SEQUENCE [LARGE SCALE GENOMIC DNA]</scope>
    <source>
        <strain evidence="4">ATCC 10762 / DSM 40127 / CCM 3239 / JCM 4008 / LMG 5968 / NBRC 12843 / NCIMB 8234 / A-377</strain>
    </source>
</reference>
<sequence length="90" mass="9504">MGPFQNFAGANTGTFVTEERQISATSPGGVFVTLEIDTPGVSSQASLDGVQFAGTEVYGKNPAIPGQKVDTYTRPLNVAPPTTDDPYWSH</sequence>
<reference evidence="3" key="3">
    <citation type="submission" date="2016-08" db="EMBL/GenBank/DDBJ databases">
        <title>Sequencing, Assembly and Comparative Genomics of S. aureofaciens ATCC 10762.</title>
        <authorList>
            <person name="Gradnigo J.S."/>
            <person name="Johnson N."/>
            <person name="Somerville G.A."/>
        </authorList>
    </citation>
    <scope>NUCLEOTIDE SEQUENCE [LARGE SCALE GENOMIC DNA]</scope>
    <source>
        <strain evidence="3">ATCC 10762</strain>
    </source>
</reference>
<dbReference type="EMBL" id="BMUB01000014">
    <property type="protein sequence ID" value="GGU92219.1"/>
    <property type="molecule type" value="Genomic_DNA"/>
</dbReference>
<evidence type="ECO:0000313" key="2">
    <source>
        <dbReference type="EMBL" id="GGU92219.1"/>
    </source>
</evidence>
<dbReference type="RefSeq" id="WP_030555831.1">
    <property type="nucleotide sequence ID" value="NZ_BMUB01000014.1"/>
</dbReference>
<feature type="region of interest" description="Disordered" evidence="1">
    <location>
        <begin position="69"/>
        <end position="90"/>
    </location>
</feature>
<dbReference type="Proteomes" id="UP000037395">
    <property type="component" value="Unassembled WGS sequence"/>
</dbReference>
<evidence type="ECO:0000313" key="3">
    <source>
        <dbReference type="EMBL" id="OEV34758.1"/>
    </source>
</evidence>
<dbReference type="AlphaFoldDB" id="A0A1E7N237"/>
<keyword evidence="4" id="KW-1185">Reference proteome</keyword>
<comment type="caution">
    <text evidence="3">The sequence shown here is derived from an EMBL/GenBank/DDBJ whole genome shotgun (WGS) entry which is preliminary data.</text>
</comment>
<dbReference type="KEGG" id="kau:B6264_25995"/>
<gene>
    <name evidence="2" type="ORF">GCM10010502_52000</name>
    <name evidence="3" type="ORF">HS99_0009765</name>
</gene>
<protein>
    <submittedName>
        <fullName evidence="3">Uncharacterized protein</fullName>
    </submittedName>
</protein>